<dbReference type="AlphaFoldDB" id="A0A2Z4Y743"/>
<dbReference type="Proteomes" id="UP000262583">
    <property type="component" value="Chromosome"/>
</dbReference>
<dbReference type="SMART" id="SM00079">
    <property type="entry name" value="PBPe"/>
    <property type="match status" value="1"/>
</dbReference>
<gene>
    <name evidence="5" type="ORF">BRCON_1438</name>
</gene>
<feature type="domain" description="Ionotropic glutamate receptor C-terminal" evidence="4">
    <location>
        <begin position="66"/>
        <end position="288"/>
    </location>
</feature>
<dbReference type="GO" id="GO:0015276">
    <property type="term" value="F:ligand-gated monoatomic ion channel activity"/>
    <property type="evidence" value="ECO:0007669"/>
    <property type="project" value="InterPro"/>
</dbReference>
<evidence type="ECO:0000259" key="3">
    <source>
        <dbReference type="SMART" id="SM00062"/>
    </source>
</evidence>
<feature type="transmembrane region" description="Helical" evidence="2">
    <location>
        <begin position="30"/>
        <end position="49"/>
    </location>
</feature>
<dbReference type="Pfam" id="PF00497">
    <property type="entry name" value="SBP_bac_3"/>
    <property type="match status" value="1"/>
</dbReference>
<dbReference type="KEGG" id="schv:BRCON_1438"/>
<feature type="domain" description="Solute-binding protein family 3/N-terminal" evidence="3">
    <location>
        <begin position="66"/>
        <end position="287"/>
    </location>
</feature>
<reference evidence="5 6" key="1">
    <citation type="submission" date="2018-05" db="EMBL/GenBank/DDBJ databases">
        <title>A metagenomic window into the 2 km-deep terrestrial subsurface aquifer revealed taxonomically and functionally diverse microbial community comprising novel uncultured bacterial lineages.</title>
        <authorList>
            <person name="Kadnikov V.V."/>
            <person name="Mardanov A.V."/>
            <person name="Beletsky A.V."/>
            <person name="Banks D."/>
            <person name="Pimenov N.V."/>
            <person name="Frank Y.A."/>
            <person name="Karnachuk O.V."/>
            <person name="Ravin N.V."/>
        </authorList>
    </citation>
    <scope>NUCLEOTIDE SEQUENCE [LARGE SCALE GENOMIC DNA]</scope>
    <source>
        <strain evidence="5">BY</strain>
    </source>
</reference>
<proteinExistence type="predicted"/>
<keyword evidence="2" id="KW-0472">Membrane</keyword>
<keyword evidence="2" id="KW-1133">Transmembrane helix</keyword>
<evidence type="ECO:0000259" key="4">
    <source>
        <dbReference type="SMART" id="SM00079"/>
    </source>
</evidence>
<keyword evidence="1" id="KW-0732">Signal</keyword>
<dbReference type="CDD" id="cd13530">
    <property type="entry name" value="PBP2_peptides_like"/>
    <property type="match status" value="1"/>
</dbReference>
<evidence type="ECO:0000313" key="5">
    <source>
        <dbReference type="EMBL" id="AXA36215.1"/>
    </source>
</evidence>
<dbReference type="SUPFAM" id="SSF53850">
    <property type="entry name" value="Periplasmic binding protein-like II"/>
    <property type="match status" value="1"/>
</dbReference>
<sequence>MAPSKVFLAIPAVDILDEGNNVALLMTMRSYKFILLWAISVFLLFAVGCQRQARVRDWEEIRASGVIRWGSDEAGGAPFEFRNPQNTEERIGFEVEIADELARRLGVKLEFVQVDWAMLLSALERGDCDFVMSGIEITEDRKQVVDFCNPYYVYSQQLVVRADDTQTSSLQDLVGKRVGTLNNTAAERILKATPGIEVVSYDDNVRPYDDLAIGRLDGVLLDYPIALYYAKPNPKLRFAGEPFGDGFYGIAVSKSSPKLRDELDRVLAEMRRDGTLERILKKWGLWNDKQRTLFGEVEKK</sequence>
<evidence type="ECO:0000313" key="6">
    <source>
        <dbReference type="Proteomes" id="UP000262583"/>
    </source>
</evidence>
<evidence type="ECO:0000256" key="2">
    <source>
        <dbReference type="SAM" id="Phobius"/>
    </source>
</evidence>
<protein>
    <submittedName>
        <fullName evidence="5">Amino acid ABC transporter binding protein and permease protein</fullName>
    </submittedName>
</protein>
<dbReference type="GO" id="GO:0016020">
    <property type="term" value="C:membrane"/>
    <property type="evidence" value="ECO:0007669"/>
    <property type="project" value="InterPro"/>
</dbReference>
<accession>A0A2Z4Y743</accession>
<keyword evidence="2" id="KW-0812">Transmembrane</keyword>
<name>A0A2Z4Y743_SUMC1</name>
<organism evidence="5 6">
    <name type="scientific">Sumerlaea chitinivorans</name>
    <dbReference type="NCBI Taxonomy" id="2250252"/>
    <lineage>
        <taxon>Bacteria</taxon>
        <taxon>Candidatus Sumerlaeota</taxon>
        <taxon>Candidatus Sumerlaeia</taxon>
        <taxon>Candidatus Sumerlaeales</taxon>
        <taxon>Candidatus Sumerlaeaceae</taxon>
        <taxon>Candidatus Sumerlaea</taxon>
    </lineage>
</organism>
<dbReference type="PANTHER" id="PTHR35936">
    <property type="entry name" value="MEMBRANE-BOUND LYTIC MUREIN TRANSGLYCOSYLASE F"/>
    <property type="match status" value="1"/>
</dbReference>
<dbReference type="InterPro" id="IPR001638">
    <property type="entry name" value="Solute-binding_3/MltF_N"/>
</dbReference>
<dbReference type="SMART" id="SM00062">
    <property type="entry name" value="PBPb"/>
    <property type="match status" value="1"/>
</dbReference>
<dbReference type="Gene3D" id="3.40.190.10">
    <property type="entry name" value="Periplasmic binding protein-like II"/>
    <property type="match status" value="2"/>
</dbReference>
<dbReference type="InterPro" id="IPR001320">
    <property type="entry name" value="Iontro_rcpt_C"/>
</dbReference>
<evidence type="ECO:0000256" key="1">
    <source>
        <dbReference type="ARBA" id="ARBA00022729"/>
    </source>
</evidence>
<dbReference type="EMBL" id="CP030759">
    <property type="protein sequence ID" value="AXA36215.1"/>
    <property type="molecule type" value="Genomic_DNA"/>
</dbReference>